<dbReference type="AlphaFoldDB" id="A0A6I9WDH0"/>
<evidence type="ECO:0000256" key="1">
    <source>
        <dbReference type="SAM" id="Coils"/>
    </source>
</evidence>
<dbReference type="KEGG" id="pbar:105422217"/>
<evidence type="ECO:0000256" key="2">
    <source>
        <dbReference type="SAM" id="MobiDB-lite"/>
    </source>
</evidence>
<dbReference type="OrthoDB" id="7552757at2759"/>
<evidence type="ECO:0000313" key="4">
    <source>
        <dbReference type="RefSeq" id="XP_011629819.2"/>
    </source>
</evidence>
<accession>A0A6I9WDH0</accession>
<evidence type="ECO:0000313" key="3">
    <source>
        <dbReference type="Proteomes" id="UP000504615"/>
    </source>
</evidence>
<protein>
    <submittedName>
        <fullName evidence="4">Uncharacterized protein LOC105422217</fullName>
    </submittedName>
</protein>
<gene>
    <name evidence="4" type="primary">LOC105422217</name>
</gene>
<keyword evidence="3" id="KW-1185">Reference proteome</keyword>
<feature type="coiled-coil region" evidence="1">
    <location>
        <begin position="111"/>
        <end position="162"/>
    </location>
</feature>
<dbReference type="RefSeq" id="XP_011629819.2">
    <property type="nucleotide sequence ID" value="XM_011631517.2"/>
</dbReference>
<dbReference type="Proteomes" id="UP000504615">
    <property type="component" value="Unplaced"/>
</dbReference>
<name>A0A6I9WDH0_9HYME</name>
<keyword evidence="1" id="KW-0175">Coiled coil</keyword>
<reference evidence="4" key="1">
    <citation type="submission" date="2025-08" db="UniProtKB">
        <authorList>
            <consortium name="RefSeq"/>
        </authorList>
    </citation>
    <scope>IDENTIFICATION</scope>
</reference>
<feature type="region of interest" description="Disordered" evidence="2">
    <location>
        <begin position="1"/>
        <end position="27"/>
    </location>
</feature>
<sequence>MTSKYEHNINGSSKQQSSRKAYISPKTSSTQDASTLAQLCPCACGLLVRDETESEVSINKSLSTLKDKLIKTKLEELGFYLDSKEVVRSRMHNDIQVRKTKMQKLKKDLSIKHWKEETVQLQVQIEELRESIQFFEQENEYIRRLTEKCRCLSDKRRDLQQLLLPINITHSGLTTTIQYLQAKYHNEHGIIASLTEIFQGSTKNIQQVATKLLAPFIEYWHQNPTDSIVTKRVPSASSTRILLKPSSSIFNVY</sequence>
<feature type="compositionally biased region" description="Polar residues" evidence="2">
    <location>
        <begin position="8"/>
        <end position="27"/>
    </location>
</feature>
<proteinExistence type="predicted"/>
<dbReference type="GeneID" id="105422217"/>
<organism evidence="3 4">
    <name type="scientific">Pogonomyrmex barbatus</name>
    <name type="common">red harvester ant</name>
    <dbReference type="NCBI Taxonomy" id="144034"/>
    <lineage>
        <taxon>Eukaryota</taxon>
        <taxon>Metazoa</taxon>
        <taxon>Ecdysozoa</taxon>
        <taxon>Arthropoda</taxon>
        <taxon>Hexapoda</taxon>
        <taxon>Insecta</taxon>
        <taxon>Pterygota</taxon>
        <taxon>Neoptera</taxon>
        <taxon>Endopterygota</taxon>
        <taxon>Hymenoptera</taxon>
        <taxon>Apocrita</taxon>
        <taxon>Aculeata</taxon>
        <taxon>Formicoidea</taxon>
        <taxon>Formicidae</taxon>
        <taxon>Myrmicinae</taxon>
        <taxon>Pogonomyrmex</taxon>
    </lineage>
</organism>